<feature type="compositionally biased region" description="Low complexity" evidence="1">
    <location>
        <begin position="52"/>
        <end position="62"/>
    </location>
</feature>
<evidence type="ECO:0000313" key="3">
    <source>
        <dbReference type="Proteomes" id="UP001359485"/>
    </source>
</evidence>
<reference evidence="2 3" key="1">
    <citation type="submission" date="2023-09" db="EMBL/GenBank/DDBJ databases">
        <title>Genomes of two closely related lineages of the louse Polyplax serrata with different host specificities.</title>
        <authorList>
            <person name="Martinu J."/>
            <person name="Tarabai H."/>
            <person name="Stefka J."/>
            <person name="Hypsa V."/>
        </authorList>
    </citation>
    <scope>NUCLEOTIDE SEQUENCE [LARGE SCALE GENOMIC DNA]</scope>
    <source>
        <strain evidence="2">98ZLc_SE</strain>
    </source>
</reference>
<dbReference type="Proteomes" id="UP001359485">
    <property type="component" value="Unassembled WGS sequence"/>
</dbReference>
<keyword evidence="3" id="KW-1185">Reference proteome</keyword>
<gene>
    <name evidence="2" type="ORF">RUM44_004276</name>
</gene>
<organism evidence="2 3">
    <name type="scientific">Polyplax serrata</name>
    <name type="common">Common mouse louse</name>
    <dbReference type="NCBI Taxonomy" id="468196"/>
    <lineage>
        <taxon>Eukaryota</taxon>
        <taxon>Metazoa</taxon>
        <taxon>Ecdysozoa</taxon>
        <taxon>Arthropoda</taxon>
        <taxon>Hexapoda</taxon>
        <taxon>Insecta</taxon>
        <taxon>Pterygota</taxon>
        <taxon>Neoptera</taxon>
        <taxon>Paraneoptera</taxon>
        <taxon>Psocodea</taxon>
        <taxon>Troctomorpha</taxon>
        <taxon>Phthiraptera</taxon>
        <taxon>Anoplura</taxon>
        <taxon>Polyplacidae</taxon>
        <taxon>Polyplax</taxon>
    </lineage>
</organism>
<protein>
    <submittedName>
        <fullName evidence="2">Uncharacterized protein</fullName>
    </submittedName>
</protein>
<comment type="caution">
    <text evidence="2">The sequence shown here is derived from an EMBL/GenBank/DDBJ whole genome shotgun (WGS) entry which is preliminary data.</text>
</comment>
<feature type="region of interest" description="Disordered" evidence="1">
    <location>
        <begin position="47"/>
        <end position="71"/>
    </location>
</feature>
<evidence type="ECO:0000313" key="2">
    <source>
        <dbReference type="EMBL" id="KAK6633669.1"/>
    </source>
</evidence>
<evidence type="ECO:0000256" key="1">
    <source>
        <dbReference type="SAM" id="MobiDB-lite"/>
    </source>
</evidence>
<proteinExistence type="predicted"/>
<sequence length="162" mass="18010">MGRSNDVVNVGYENTENIIVDSGSHTRILIKEEFSFTPKSHHFLGELPKENSFTSTSSASESDTYDEGKTSASHSVCAKPLREMTLFVNTTFLHDPRETVSRCVSSGFCALSAIIKCSDVCHHHHKSRDIYLQTRTENSVMKSFITLVALESSESDDTTLTQ</sequence>
<accession>A0ABR1B2D3</accession>
<name>A0ABR1B2D3_POLSC</name>
<dbReference type="EMBL" id="JAWJWF010000004">
    <property type="protein sequence ID" value="KAK6633669.1"/>
    <property type="molecule type" value="Genomic_DNA"/>
</dbReference>